<sequence>MSHYEYKAVPAPTSGEATSQAQTIAARIASAVETRLNAMAADGWSYVRTDNFATDGETGATSVLIFRRESDFGVFTDDKSDFGTFENAAP</sequence>
<keyword evidence="2" id="KW-1185">Reference proteome</keyword>
<organism evidence="1 2">
    <name type="scientific">Celeribacter marinus</name>
    <dbReference type="NCBI Taxonomy" id="1397108"/>
    <lineage>
        <taxon>Bacteria</taxon>
        <taxon>Pseudomonadati</taxon>
        <taxon>Pseudomonadota</taxon>
        <taxon>Alphaproteobacteria</taxon>
        <taxon>Rhodobacterales</taxon>
        <taxon>Roseobacteraceae</taxon>
        <taxon>Celeribacter</taxon>
    </lineage>
</organism>
<accession>A0A0N7HIB4</accession>
<evidence type="ECO:0000313" key="2">
    <source>
        <dbReference type="Proteomes" id="UP000064920"/>
    </source>
</evidence>
<dbReference type="PATRIC" id="fig|1397108.4.peg.828"/>
<evidence type="ECO:0000313" key="1">
    <source>
        <dbReference type="EMBL" id="ALI54749.1"/>
    </source>
</evidence>
<gene>
    <name evidence="1" type="ORF">IMCC12053_801</name>
</gene>
<reference evidence="1 2" key="1">
    <citation type="submission" date="2015-05" db="EMBL/GenBank/DDBJ databases">
        <authorList>
            <person name="Wang D.B."/>
            <person name="Wang M."/>
        </authorList>
    </citation>
    <scope>NUCLEOTIDE SEQUENCE [LARGE SCALE GENOMIC DNA]</scope>
    <source>
        <strain evidence="1 2">IMCC 12053</strain>
    </source>
</reference>
<proteinExistence type="predicted"/>
<dbReference type="Proteomes" id="UP000064920">
    <property type="component" value="Chromosome"/>
</dbReference>
<protein>
    <submittedName>
        <fullName evidence="1">Uncharacterized protein</fullName>
    </submittedName>
</protein>
<dbReference type="KEGG" id="cmar:IMCC12053_801"/>
<name>A0A0N7HIB4_9RHOB</name>
<dbReference type="RefSeq" id="WP_062215923.1">
    <property type="nucleotide sequence ID" value="NZ_CP012023.1"/>
</dbReference>
<dbReference type="EMBL" id="CP012023">
    <property type="protein sequence ID" value="ALI54749.1"/>
    <property type="molecule type" value="Genomic_DNA"/>
</dbReference>
<dbReference type="AlphaFoldDB" id="A0A0N7HIB4"/>
<dbReference type="OrthoDB" id="7658888at2"/>
<dbReference type="STRING" id="1397108.IMCC12053_801"/>